<keyword evidence="4" id="KW-1185">Reference proteome</keyword>
<keyword evidence="2" id="KW-0812">Transmembrane</keyword>
<evidence type="ECO:0000256" key="1">
    <source>
        <dbReference type="SAM" id="MobiDB-lite"/>
    </source>
</evidence>
<keyword evidence="2" id="KW-0472">Membrane</keyword>
<organism evidence="3 4">
    <name type="scientific">Teratosphaeria nubilosa</name>
    <dbReference type="NCBI Taxonomy" id="161662"/>
    <lineage>
        <taxon>Eukaryota</taxon>
        <taxon>Fungi</taxon>
        <taxon>Dikarya</taxon>
        <taxon>Ascomycota</taxon>
        <taxon>Pezizomycotina</taxon>
        <taxon>Dothideomycetes</taxon>
        <taxon>Dothideomycetidae</taxon>
        <taxon>Mycosphaerellales</taxon>
        <taxon>Teratosphaeriaceae</taxon>
        <taxon>Teratosphaeria</taxon>
    </lineage>
</organism>
<protein>
    <submittedName>
        <fullName evidence="3">Uncharacterized protein</fullName>
    </submittedName>
</protein>
<dbReference type="EMBL" id="ML995925">
    <property type="protein sequence ID" value="KAF2764404.1"/>
    <property type="molecule type" value="Genomic_DNA"/>
</dbReference>
<evidence type="ECO:0000313" key="4">
    <source>
        <dbReference type="Proteomes" id="UP000799436"/>
    </source>
</evidence>
<accession>A0A6G1KWH7</accession>
<feature type="transmembrane region" description="Helical" evidence="2">
    <location>
        <begin position="69"/>
        <end position="86"/>
    </location>
</feature>
<evidence type="ECO:0000313" key="3">
    <source>
        <dbReference type="EMBL" id="KAF2764404.1"/>
    </source>
</evidence>
<proteinExistence type="predicted"/>
<name>A0A6G1KWH7_9PEZI</name>
<dbReference type="Proteomes" id="UP000799436">
    <property type="component" value="Unassembled WGS sequence"/>
</dbReference>
<reference evidence="3" key="1">
    <citation type="journal article" date="2020" name="Stud. Mycol.">
        <title>101 Dothideomycetes genomes: a test case for predicting lifestyles and emergence of pathogens.</title>
        <authorList>
            <person name="Haridas S."/>
            <person name="Albert R."/>
            <person name="Binder M."/>
            <person name="Bloem J."/>
            <person name="Labutti K."/>
            <person name="Salamov A."/>
            <person name="Andreopoulos B."/>
            <person name="Baker S."/>
            <person name="Barry K."/>
            <person name="Bills G."/>
            <person name="Bluhm B."/>
            <person name="Cannon C."/>
            <person name="Castanera R."/>
            <person name="Culley D."/>
            <person name="Daum C."/>
            <person name="Ezra D."/>
            <person name="Gonzalez J."/>
            <person name="Henrissat B."/>
            <person name="Kuo A."/>
            <person name="Liang C."/>
            <person name="Lipzen A."/>
            <person name="Lutzoni F."/>
            <person name="Magnuson J."/>
            <person name="Mondo S."/>
            <person name="Nolan M."/>
            <person name="Ohm R."/>
            <person name="Pangilinan J."/>
            <person name="Park H.-J."/>
            <person name="Ramirez L."/>
            <person name="Alfaro M."/>
            <person name="Sun H."/>
            <person name="Tritt A."/>
            <person name="Yoshinaga Y."/>
            <person name="Zwiers L.-H."/>
            <person name="Turgeon B."/>
            <person name="Goodwin S."/>
            <person name="Spatafora J."/>
            <person name="Crous P."/>
            <person name="Grigoriev I."/>
        </authorList>
    </citation>
    <scope>NUCLEOTIDE SEQUENCE</scope>
    <source>
        <strain evidence="3">CBS 116005</strain>
    </source>
</reference>
<gene>
    <name evidence="3" type="ORF">EJ03DRAFT_28367</name>
</gene>
<feature type="region of interest" description="Disordered" evidence="1">
    <location>
        <begin position="1"/>
        <end position="25"/>
    </location>
</feature>
<evidence type="ECO:0000256" key="2">
    <source>
        <dbReference type="SAM" id="Phobius"/>
    </source>
</evidence>
<sequence>MESSCCRSRRIPASGCSSREANDAQLDPPARLGSLLYPHTLRPTLIFILPVRITRICCIFSYLLSSFSLKTGLGFVMVGTLTCSVLRSPRQSVD</sequence>
<keyword evidence="2" id="KW-1133">Transmembrane helix</keyword>
<dbReference type="AlphaFoldDB" id="A0A6G1KWH7"/>